<name>A0A9P5X514_9AGAR</name>
<reference evidence="1" key="1">
    <citation type="submission" date="2020-11" db="EMBL/GenBank/DDBJ databases">
        <authorList>
            <consortium name="DOE Joint Genome Institute"/>
            <person name="Ahrendt S."/>
            <person name="Riley R."/>
            <person name="Andreopoulos W."/>
            <person name="Labutti K."/>
            <person name="Pangilinan J."/>
            <person name="Ruiz-Duenas F.J."/>
            <person name="Barrasa J.M."/>
            <person name="Sanchez-Garcia M."/>
            <person name="Camarero S."/>
            <person name="Miyauchi S."/>
            <person name="Serrano A."/>
            <person name="Linde D."/>
            <person name="Babiker R."/>
            <person name="Drula E."/>
            <person name="Ayuso-Fernandez I."/>
            <person name="Pacheco R."/>
            <person name="Padilla G."/>
            <person name="Ferreira P."/>
            <person name="Barriuso J."/>
            <person name="Kellner H."/>
            <person name="Castanera R."/>
            <person name="Alfaro M."/>
            <person name="Ramirez L."/>
            <person name="Pisabarro A.G."/>
            <person name="Kuo A."/>
            <person name="Tritt A."/>
            <person name="Lipzen A."/>
            <person name="He G."/>
            <person name="Yan M."/>
            <person name="Ng V."/>
            <person name="Cullen D."/>
            <person name="Martin F."/>
            <person name="Rosso M.-N."/>
            <person name="Henrissat B."/>
            <person name="Hibbett D."/>
            <person name="Martinez A.T."/>
            <person name="Grigoriev I.V."/>
        </authorList>
    </citation>
    <scope>NUCLEOTIDE SEQUENCE</scope>
    <source>
        <strain evidence="1">MF-IS2</strain>
    </source>
</reference>
<dbReference type="EMBL" id="MU151467">
    <property type="protein sequence ID" value="KAF9443501.1"/>
    <property type="molecule type" value="Genomic_DNA"/>
</dbReference>
<keyword evidence="2" id="KW-1185">Reference proteome</keyword>
<comment type="caution">
    <text evidence="1">The sequence shown here is derived from an EMBL/GenBank/DDBJ whole genome shotgun (WGS) entry which is preliminary data.</text>
</comment>
<accession>A0A9P5X514</accession>
<evidence type="ECO:0000313" key="1">
    <source>
        <dbReference type="EMBL" id="KAF9443501.1"/>
    </source>
</evidence>
<evidence type="ECO:0000313" key="2">
    <source>
        <dbReference type="Proteomes" id="UP000807342"/>
    </source>
</evidence>
<protein>
    <submittedName>
        <fullName evidence="1">Uncharacterized protein</fullName>
    </submittedName>
</protein>
<dbReference type="AlphaFoldDB" id="A0A9P5X514"/>
<dbReference type="Proteomes" id="UP000807342">
    <property type="component" value="Unassembled WGS sequence"/>
</dbReference>
<gene>
    <name evidence="1" type="ORF">P691DRAFT_787960</name>
</gene>
<proteinExistence type="predicted"/>
<organism evidence="1 2">
    <name type="scientific">Macrolepiota fuliginosa MF-IS2</name>
    <dbReference type="NCBI Taxonomy" id="1400762"/>
    <lineage>
        <taxon>Eukaryota</taxon>
        <taxon>Fungi</taxon>
        <taxon>Dikarya</taxon>
        <taxon>Basidiomycota</taxon>
        <taxon>Agaricomycotina</taxon>
        <taxon>Agaricomycetes</taxon>
        <taxon>Agaricomycetidae</taxon>
        <taxon>Agaricales</taxon>
        <taxon>Agaricineae</taxon>
        <taxon>Agaricaceae</taxon>
        <taxon>Macrolepiota</taxon>
    </lineage>
</organism>
<dbReference type="OrthoDB" id="10640458at2759"/>
<sequence>MSGTLPQPITGRRVGYAGKMKLLLGEKLRELGLPHDQSWQLNFMGCIRIAVKRHFSDEKQWLEQPHQQAWNEICEHYPEIMKHSTVLQSHILMYMRWTLSRRRSNYTGKQRRLKANETKPTSREVNLLEPKYQLEVFFWAEIQIVKALHREIVPSSRQTPVTHDPDGGGVNAPTPTTGFEAMAATESTAATALDPHPLRHVVRVTVPCNSKAKNDVEEVSAFLGAVCVPPMDQHLSLFIAAGVSNHQYLKALATLCPSISHIELMVLRKYLLSWNTRN</sequence>